<accession>A0A8S5MSW7</accession>
<evidence type="ECO:0000313" key="1">
    <source>
        <dbReference type="EMBL" id="DAD85167.1"/>
    </source>
</evidence>
<reference evidence="1" key="1">
    <citation type="journal article" date="2021" name="Proc. Natl. Acad. Sci. U.S.A.">
        <title>A Catalog of Tens of Thousands of Viruses from Human Metagenomes Reveals Hidden Associations with Chronic Diseases.</title>
        <authorList>
            <person name="Tisza M.J."/>
            <person name="Buck C.B."/>
        </authorList>
    </citation>
    <scope>NUCLEOTIDE SEQUENCE</scope>
    <source>
        <strain evidence="1">CtwV53</strain>
    </source>
</reference>
<name>A0A8S5MSW7_9CAUD</name>
<protein>
    <submittedName>
        <fullName evidence="1">YorP protein</fullName>
    </submittedName>
</protein>
<sequence length="73" mass="8684">MDYTYKVGDKVYLKDWADSKYNPKENRGKEVTIIDIDRYDPFIPYKIENLSGYRYWLHGSAIESYANLLGLRI</sequence>
<organism evidence="1">
    <name type="scientific">Podoviridae sp. ctwV53</name>
    <dbReference type="NCBI Taxonomy" id="2826587"/>
    <lineage>
        <taxon>Viruses</taxon>
        <taxon>Duplodnaviria</taxon>
        <taxon>Heunggongvirae</taxon>
        <taxon>Uroviricota</taxon>
        <taxon>Caudoviricetes</taxon>
    </lineage>
</organism>
<proteinExistence type="predicted"/>
<dbReference type="EMBL" id="BK014975">
    <property type="protein sequence ID" value="DAD85167.1"/>
    <property type="molecule type" value="Genomic_DNA"/>
</dbReference>